<evidence type="ECO:0000313" key="3">
    <source>
        <dbReference type="Proteomes" id="UP000708208"/>
    </source>
</evidence>
<keyword evidence="3" id="KW-1185">Reference proteome</keyword>
<dbReference type="Proteomes" id="UP000708208">
    <property type="component" value="Unassembled WGS sequence"/>
</dbReference>
<dbReference type="AlphaFoldDB" id="A0A8J2PL86"/>
<gene>
    <name evidence="2" type="ORF">AFUS01_LOCUS44422</name>
</gene>
<feature type="transmembrane region" description="Helical" evidence="1">
    <location>
        <begin position="21"/>
        <end position="46"/>
    </location>
</feature>
<keyword evidence="1" id="KW-0472">Membrane</keyword>
<organism evidence="2 3">
    <name type="scientific">Allacma fusca</name>
    <dbReference type="NCBI Taxonomy" id="39272"/>
    <lineage>
        <taxon>Eukaryota</taxon>
        <taxon>Metazoa</taxon>
        <taxon>Ecdysozoa</taxon>
        <taxon>Arthropoda</taxon>
        <taxon>Hexapoda</taxon>
        <taxon>Collembola</taxon>
        <taxon>Symphypleona</taxon>
        <taxon>Sminthuridae</taxon>
        <taxon>Allacma</taxon>
    </lineage>
</organism>
<name>A0A8J2PL86_9HEXA</name>
<proteinExistence type="predicted"/>
<evidence type="ECO:0000313" key="2">
    <source>
        <dbReference type="EMBL" id="CAG7834988.1"/>
    </source>
</evidence>
<keyword evidence="1" id="KW-0812">Transmembrane</keyword>
<keyword evidence="1" id="KW-1133">Transmembrane helix</keyword>
<feature type="transmembrane region" description="Helical" evidence="1">
    <location>
        <begin position="125"/>
        <end position="149"/>
    </location>
</feature>
<sequence>MDRYNPTRDSSRYSFETQNVVPLKILNLISLVLGVLTLSISIFSYVRLQQSSDVFSMCTPQLIKHNLEGAIGCQKFSDWNVLVIAAIIVSVLQVAAIIVSVLQVGITAASVFWKWAQSRTNVWCAIHGLVFVVFSPILVFSLISCQAFGDKNKESFFYILSSGNQKFFAALVGSDLTFSLFGLVFVSLFYGLEVHFGYRRLISTENSYA</sequence>
<evidence type="ECO:0000256" key="1">
    <source>
        <dbReference type="SAM" id="Phobius"/>
    </source>
</evidence>
<dbReference type="EMBL" id="CAJVCH010570460">
    <property type="protein sequence ID" value="CAG7834988.1"/>
    <property type="molecule type" value="Genomic_DNA"/>
</dbReference>
<accession>A0A8J2PL86</accession>
<comment type="caution">
    <text evidence="2">The sequence shown here is derived from an EMBL/GenBank/DDBJ whole genome shotgun (WGS) entry which is preliminary data.</text>
</comment>
<protein>
    <submittedName>
        <fullName evidence="2">Uncharacterized protein</fullName>
    </submittedName>
</protein>
<feature type="transmembrane region" description="Helical" evidence="1">
    <location>
        <begin position="169"/>
        <end position="192"/>
    </location>
</feature>
<reference evidence="2" key="1">
    <citation type="submission" date="2021-06" db="EMBL/GenBank/DDBJ databases">
        <authorList>
            <person name="Hodson N. C."/>
            <person name="Mongue J. A."/>
            <person name="Jaron S. K."/>
        </authorList>
    </citation>
    <scope>NUCLEOTIDE SEQUENCE</scope>
</reference>
<feature type="transmembrane region" description="Helical" evidence="1">
    <location>
        <begin position="84"/>
        <end position="113"/>
    </location>
</feature>